<feature type="compositionally biased region" description="Polar residues" evidence="1">
    <location>
        <begin position="175"/>
        <end position="184"/>
    </location>
</feature>
<feature type="compositionally biased region" description="Basic and acidic residues" evidence="1">
    <location>
        <begin position="1"/>
        <end position="13"/>
    </location>
</feature>
<reference evidence="2 3" key="1">
    <citation type="submission" date="2016-12" db="EMBL/GenBank/DDBJ databases">
        <title>The genomes of Aspergillus section Nigri reveals drivers in fungal speciation.</title>
        <authorList>
            <consortium name="DOE Joint Genome Institute"/>
            <person name="Vesth T.C."/>
            <person name="Nybo J."/>
            <person name="Theobald S."/>
            <person name="Brandl J."/>
            <person name="Frisvad J.C."/>
            <person name="Nielsen K.F."/>
            <person name="Lyhne E.K."/>
            <person name="Kogle M.E."/>
            <person name="Kuo A."/>
            <person name="Riley R."/>
            <person name="Clum A."/>
            <person name="Nolan M."/>
            <person name="Lipzen A."/>
            <person name="Salamov A."/>
            <person name="Henrissat B."/>
            <person name="Wiebenga A."/>
            <person name="De Vries R.P."/>
            <person name="Grigoriev I.V."/>
            <person name="Mortensen U.H."/>
            <person name="Andersen M.R."/>
            <person name="Baker S.E."/>
        </authorList>
    </citation>
    <scope>NUCLEOTIDE SEQUENCE [LARGE SCALE GENOMIC DNA]</scope>
    <source>
        <strain evidence="2 3">IBT 23096</strain>
    </source>
</reference>
<accession>A0A2I2GN84</accession>
<evidence type="ECO:0000313" key="3">
    <source>
        <dbReference type="Proteomes" id="UP000234275"/>
    </source>
</evidence>
<dbReference type="RefSeq" id="XP_024709650.1">
    <property type="nucleotide sequence ID" value="XM_024852678.1"/>
</dbReference>
<dbReference type="OrthoDB" id="4158087at2759"/>
<dbReference type="Pfam" id="PF11951">
    <property type="entry name" value="Fungal_trans_2"/>
    <property type="match status" value="1"/>
</dbReference>
<dbReference type="PANTHER" id="PTHR37540">
    <property type="entry name" value="TRANSCRIPTION FACTOR (ACR-2), PUTATIVE-RELATED-RELATED"/>
    <property type="match status" value="1"/>
</dbReference>
<proteinExistence type="predicted"/>
<dbReference type="GeneID" id="36560376"/>
<dbReference type="Proteomes" id="UP000234275">
    <property type="component" value="Unassembled WGS sequence"/>
</dbReference>
<name>A0A2I2GN84_9EURO</name>
<comment type="caution">
    <text evidence="2">The sequence shown here is derived from an EMBL/GenBank/DDBJ whole genome shotgun (WGS) entry which is preliminary data.</text>
</comment>
<dbReference type="AlphaFoldDB" id="A0A2I2GN84"/>
<feature type="compositionally biased region" description="Low complexity" evidence="1">
    <location>
        <begin position="38"/>
        <end position="64"/>
    </location>
</feature>
<dbReference type="PANTHER" id="PTHR37540:SF10">
    <property type="entry name" value="SIGMA-70 REGION 2 FAMILY PROTEIN"/>
    <property type="match status" value="1"/>
</dbReference>
<keyword evidence="3" id="KW-1185">Reference proteome</keyword>
<dbReference type="STRING" id="1392250.A0A2I2GN84"/>
<dbReference type="EMBL" id="MSFO01000001">
    <property type="protein sequence ID" value="PLB54348.1"/>
    <property type="molecule type" value="Genomic_DNA"/>
</dbReference>
<feature type="region of interest" description="Disordered" evidence="1">
    <location>
        <begin position="104"/>
        <end position="192"/>
    </location>
</feature>
<protein>
    <submittedName>
        <fullName evidence="2">Uncharacterized protein</fullName>
    </submittedName>
</protein>
<evidence type="ECO:0000256" key="1">
    <source>
        <dbReference type="SAM" id="MobiDB-lite"/>
    </source>
</evidence>
<organism evidence="2 3">
    <name type="scientific">Aspergillus steynii IBT 23096</name>
    <dbReference type="NCBI Taxonomy" id="1392250"/>
    <lineage>
        <taxon>Eukaryota</taxon>
        <taxon>Fungi</taxon>
        <taxon>Dikarya</taxon>
        <taxon>Ascomycota</taxon>
        <taxon>Pezizomycotina</taxon>
        <taxon>Eurotiomycetes</taxon>
        <taxon>Eurotiomycetidae</taxon>
        <taxon>Eurotiales</taxon>
        <taxon>Aspergillaceae</taxon>
        <taxon>Aspergillus</taxon>
        <taxon>Aspergillus subgen. Circumdati</taxon>
    </lineage>
</organism>
<gene>
    <name evidence="2" type="ORF">P170DRAFT_469818</name>
</gene>
<sequence length="643" mass="72853">MGEEGSKDAEPSVRPDVNNQDLIDAGPSRAPPARRLASNQVSNPRSSRNNQSSRANQQASQSRNFEFVLVTDSESRRQVRRHAMRQYMHQRRLDSIARLGTSRVPVSGWTTRPASDHADSGLSSRIKDAGDDSPTKSEQESPSTDEEPAQEGQESSRPLIPSPQKIKQEEEPSPVISSFQSSDPRASPGEGGVRDPFCSYPIPVCHADHELIQHFVVTYPSMMYKFVDRIADNPMMEIFRQFALHDGLPFQAMLAIASKHRAGVEGRGESVQSLTHKMRALRMMNERIHADSTGQNDGTIYSVATMAVIEEKWSKDASIERMHFRGLASMIRNRGGMRGMRVSSPFLEKVLYWVDFSCAPKAIVSTSLPWTGAMPDIPPSGFDFLSHDLHYSIPHDSMTDEGPESECDKLRACEDFLRFFRRLRKLENAALNVPPVLISSNPGRSTKQFRPGTQLHSILTLLPDYDHGIRDIRFIDEYTDMACLLFLAVALYDCYLNSLNFDRYLEWLAVEVRKLNPHANPSITSILWLFLNNGGYPRNQAGDTGDRCWIVSRMVRIAKRLEWKRQGTIWDRVRQILIDFITTQQECSLGSDDVDEDALLARQQRTCHTRGYFWDEDQMREDILDLEIPTATTYSEINAPNLT</sequence>
<dbReference type="InterPro" id="IPR021858">
    <property type="entry name" value="Fun_TF"/>
</dbReference>
<dbReference type="VEuPathDB" id="FungiDB:P170DRAFT_469818"/>
<evidence type="ECO:0000313" key="2">
    <source>
        <dbReference type="EMBL" id="PLB54348.1"/>
    </source>
</evidence>
<feature type="region of interest" description="Disordered" evidence="1">
    <location>
        <begin position="1"/>
        <end position="86"/>
    </location>
</feature>
<feature type="compositionally biased region" description="Basic and acidic residues" evidence="1">
    <location>
        <begin position="114"/>
        <end position="139"/>
    </location>
</feature>